<comment type="caution">
    <text evidence="1">The sequence shown here is derived from an EMBL/GenBank/DDBJ whole genome shotgun (WGS) entry which is preliminary data.</text>
</comment>
<keyword evidence="2" id="KW-1185">Reference proteome</keyword>
<evidence type="ECO:0000313" key="1">
    <source>
        <dbReference type="EMBL" id="KAF4589044.1"/>
    </source>
</evidence>
<dbReference type="EMBL" id="JAACLJ010000003">
    <property type="protein sequence ID" value="KAF4589044.1"/>
    <property type="molecule type" value="Genomic_DNA"/>
</dbReference>
<proteinExistence type="predicted"/>
<reference evidence="1 2" key="1">
    <citation type="journal article" date="2020" name="G3 (Bethesda)">
        <title>Genetic Underpinnings of Host Manipulation by Ophiocordyceps as Revealed by Comparative Transcriptomics.</title>
        <authorList>
            <person name="Will I."/>
            <person name="Das B."/>
            <person name="Trinh T."/>
            <person name="Brachmann A."/>
            <person name="Ohm R.A."/>
            <person name="de Bekker C."/>
        </authorList>
    </citation>
    <scope>NUCLEOTIDE SEQUENCE [LARGE SCALE GENOMIC DNA]</scope>
    <source>
        <strain evidence="1 2">EC05</strain>
    </source>
</reference>
<dbReference type="AlphaFoldDB" id="A0A8H4Q7N3"/>
<evidence type="ECO:0000313" key="2">
    <source>
        <dbReference type="Proteomes" id="UP000562929"/>
    </source>
</evidence>
<sequence length="76" mass="8249">MSSRDESSDLRLRSGNVDVLCFLAGRGGFGSCFWPADDWDGSGDGVVFVHSFCARVLVSAGYSSTVRLQDCRHDKS</sequence>
<name>A0A8H4Q7N3_9HYPO</name>
<accession>A0A8H4Q7N3</accession>
<organism evidence="1 2">
    <name type="scientific">Ophiocordyceps camponoti-floridani</name>
    <dbReference type="NCBI Taxonomy" id="2030778"/>
    <lineage>
        <taxon>Eukaryota</taxon>
        <taxon>Fungi</taxon>
        <taxon>Dikarya</taxon>
        <taxon>Ascomycota</taxon>
        <taxon>Pezizomycotina</taxon>
        <taxon>Sordariomycetes</taxon>
        <taxon>Hypocreomycetidae</taxon>
        <taxon>Hypocreales</taxon>
        <taxon>Ophiocordycipitaceae</taxon>
        <taxon>Ophiocordyceps</taxon>
    </lineage>
</organism>
<protein>
    <submittedName>
        <fullName evidence="1">Uncharacterized protein</fullName>
    </submittedName>
</protein>
<dbReference type="Proteomes" id="UP000562929">
    <property type="component" value="Unassembled WGS sequence"/>
</dbReference>
<gene>
    <name evidence="1" type="ORF">GQ602_002933</name>
</gene>